<evidence type="ECO:0000256" key="3">
    <source>
        <dbReference type="ARBA" id="ARBA00022475"/>
    </source>
</evidence>
<evidence type="ECO:0000256" key="2">
    <source>
        <dbReference type="ARBA" id="ARBA00022448"/>
    </source>
</evidence>
<keyword evidence="5 7" id="KW-1133">Transmembrane helix</keyword>
<name>A0A927CS69_9BACL</name>
<keyword evidence="3" id="KW-1003">Cell membrane</keyword>
<keyword evidence="10" id="KW-1185">Reference proteome</keyword>
<evidence type="ECO:0000313" key="10">
    <source>
        <dbReference type="Proteomes" id="UP000632125"/>
    </source>
</evidence>
<dbReference type="GO" id="GO:0005886">
    <property type="term" value="C:plasma membrane"/>
    <property type="evidence" value="ECO:0007669"/>
    <property type="project" value="UniProtKB-SubCell"/>
</dbReference>
<dbReference type="PANTHER" id="PTHR30193">
    <property type="entry name" value="ABC TRANSPORTER PERMEASE PROTEIN"/>
    <property type="match status" value="1"/>
</dbReference>
<dbReference type="Gene3D" id="1.10.3720.10">
    <property type="entry name" value="MetI-like"/>
    <property type="match status" value="1"/>
</dbReference>
<accession>A0A927CS69</accession>
<dbReference type="Proteomes" id="UP000632125">
    <property type="component" value="Unassembled WGS sequence"/>
</dbReference>
<feature type="transmembrane region" description="Helical" evidence="7">
    <location>
        <begin position="104"/>
        <end position="124"/>
    </location>
</feature>
<dbReference type="RefSeq" id="WP_190867764.1">
    <property type="nucleotide sequence ID" value="NZ_JACXIY010000059.1"/>
</dbReference>
<dbReference type="EMBL" id="JACXIY010000059">
    <property type="protein sequence ID" value="MBD2872769.1"/>
    <property type="molecule type" value="Genomic_DNA"/>
</dbReference>
<organism evidence="9 10">
    <name type="scientific">Paenibacillus arenilitoris</name>
    <dbReference type="NCBI Taxonomy" id="2772299"/>
    <lineage>
        <taxon>Bacteria</taxon>
        <taxon>Bacillati</taxon>
        <taxon>Bacillota</taxon>
        <taxon>Bacilli</taxon>
        <taxon>Bacillales</taxon>
        <taxon>Paenibacillaceae</taxon>
        <taxon>Paenibacillus</taxon>
    </lineage>
</organism>
<feature type="transmembrane region" description="Helical" evidence="7">
    <location>
        <begin position="153"/>
        <end position="174"/>
    </location>
</feature>
<evidence type="ECO:0000313" key="9">
    <source>
        <dbReference type="EMBL" id="MBD2872769.1"/>
    </source>
</evidence>
<comment type="caution">
    <text evidence="9">The sequence shown here is derived from an EMBL/GenBank/DDBJ whole genome shotgun (WGS) entry which is preliminary data.</text>
</comment>
<keyword evidence="4 7" id="KW-0812">Transmembrane</keyword>
<feature type="transmembrane region" description="Helical" evidence="7">
    <location>
        <begin position="71"/>
        <end position="92"/>
    </location>
</feature>
<dbReference type="InterPro" id="IPR051393">
    <property type="entry name" value="ABC_transporter_permease"/>
</dbReference>
<proteinExistence type="inferred from homology"/>
<keyword evidence="2 7" id="KW-0813">Transport</keyword>
<evidence type="ECO:0000256" key="5">
    <source>
        <dbReference type="ARBA" id="ARBA00022989"/>
    </source>
</evidence>
<keyword evidence="6 7" id="KW-0472">Membrane</keyword>
<evidence type="ECO:0000256" key="1">
    <source>
        <dbReference type="ARBA" id="ARBA00004651"/>
    </source>
</evidence>
<dbReference type="PANTHER" id="PTHR30193:SF37">
    <property type="entry name" value="INNER MEMBRANE ABC TRANSPORTER PERMEASE PROTEIN YCJO"/>
    <property type="match status" value="1"/>
</dbReference>
<comment type="similarity">
    <text evidence="7">Belongs to the binding-protein-dependent transport system permease family.</text>
</comment>
<feature type="domain" description="ABC transmembrane type-1" evidence="8">
    <location>
        <begin position="67"/>
        <end position="279"/>
    </location>
</feature>
<dbReference type="CDD" id="cd06261">
    <property type="entry name" value="TM_PBP2"/>
    <property type="match status" value="1"/>
</dbReference>
<dbReference type="AlphaFoldDB" id="A0A927CS69"/>
<feature type="transmembrane region" description="Helical" evidence="7">
    <location>
        <begin position="12"/>
        <end position="34"/>
    </location>
</feature>
<evidence type="ECO:0000259" key="8">
    <source>
        <dbReference type="PROSITE" id="PS50928"/>
    </source>
</evidence>
<dbReference type="PROSITE" id="PS50928">
    <property type="entry name" value="ABC_TM1"/>
    <property type="match status" value="1"/>
</dbReference>
<evidence type="ECO:0000256" key="7">
    <source>
        <dbReference type="RuleBase" id="RU363032"/>
    </source>
</evidence>
<dbReference type="GO" id="GO:0055085">
    <property type="term" value="P:transmembrane transport"/>
    <property type="evidence" value="ECO:0007669"/>
    <property type="project" value="InterPro"/>
</dbReference>
<dbReference type="SUPFAM" id="SSF161098">
    <property type="entry name" value="MetI-like"/>
    <property type="match status" value="1"/>
</dbReference>
<reference evidence="9" key="1">
    <citation type="submission" date="2020-09" db="EMBL/GenBank/DDBJ databases">
        <title>A novel bacterium of genus Paenibacillus, isolated from South China Sea.</title>
        <authorList>
            <person name="Huang H."/>
            <person name="Mo K."/>
            <person name="Hu Y."/>
        </authorList>
    </citation>
    <scope>NUCLEOTIDE SEQUENCE</scope>
    <source>
        <strain evidence="9">IB182493</strain>
    </source>
</reference>
<comment type="subcellular location">
    <subcellularLocation>
        <location evidence="1 7">Cell membrane</location>
        <topology evidence="1 7">Multi-pass membrane protein</topology>
    </subcellularLocation>
</comment>
<dbReference type="Pfam" id="PF00528">
    <property type="entry name" value="BPD_transp_1"/>
    <property type="match status" value="1"/>
</dbReference>
<gene>
    <name evidence="9" type="ORF">IDH41_29825</name>
</gene>
<sequence>MKKLYHTILPYILILPNILIYAVFVLLPLVWVFYLSFTEYSVISPAKWIGLGNYKAMLSDSIFQKAMMNTMLYWVGTIIPIMFIGLIVAVLLNSKVRGMAAFRAAVYLPGIISSVAVALTWLWLLNPTQGPINMFLELLGFNTLDWLQNTKTALPAVMVVGAWTGIGFAMIIYLSGLQGISDQLYEAASIDGASAVRQFFAITIPMLKPVTFFLLVTVTIRSFQVFDLVYVLTGGGPVNSTTTIVNEVFKAGFQEYKMGYASSLAIILLLITMLITLVNYRYGSKQDV</sequence>
<dbReference type="InterPro" id="IPR000515">
    <property type="entry name" value="MetI-like"/>
</dbReference>
<protein>
    <submittedName>
        <fullName evidence="9">Sugar ABC transporter permease</fullName>
    </submittedName>
</protein>
<evidence type="ECO:0000256" key="6">
    <source>
        <dbReference type="ARBA" id="ARBA00023136"/>
    </source>
</evidence>
<feature type="transmembrane region" description="Helical" evidence="7">
    <location>
        <begin position="260"/>
        <end position="280"/>
    </location>
</feature>
<dbReference type="InterPro" id="IPR035906">
    <property type="entry name" value="MetI-like_sf"/>
</dbReference>
<evidence type="ECO:0000256" key="4">
    <source>
        <dbReference type="ARBA" id="ARBA00022692"/>
    </source>
</evidence>